<dbReference type="EMBL" id="UPHQ01000346">
    <property type="protein sequence ID" value="VBA47302.1"/>
    <property type="molecule type" value="Genomic_DNA"/>
</dbReference>
<keyword evidence="2" id="KW-0472">Membrane</keyword>
<feature type="transmembrane region" description="Helical" evidence="2">
    <location>
        <begin position="57"/>
        <end position="77"/>
    </location>
</feature>
<dbReference type="GO" id="GO:0003677">
    <property type="term" value="F:DNA binding"/>
    <property type="evidence" value="ECO:0007669"/>
    <property type="project" value="InterPro"/>
</dbReference>
<feature type="compositionally biased region" description="Basic and acidic residues" evidence="1">
    <location>
        <begin position="428"/>
        <end position="437"/>
    </location>
</feature>
<dbReference type="PANTHER" id="PTHR37529">
    <property type="entry name" value="TRANSPOSASE INSG FOR INSERTION SEQUENCE ELEMENT IS4-RELATED"/>
    <property type="match status" value="1"/>
</dbReference>
<dbReference type="InterPro" id="IPR012337">
    <property type="entry name" value="RNaseH-like_sf"/>
</dbReference>
<accession>A0A498QI67</accession>
<feature type="compositionally biased region" description="Low complexity" evidence="1">
    <location>
        <begin position="438"/>
        <end position="449"/>
    </location>
</feature>
<keyword evidence="6" id="KW-1185">Reference proteome</keyword>
<dbReference type="InterPro" id="IPR024473">
    <property type="entry name" value="Transposases_IS4_N"/>
</dbReference>
<evidence type="ECO:0000313" key="6">
    <source>
        <dbReference type="Proteomes" id="UP000267289"/>
    </source>
</evidence>
<organism evidence="5 6">
    <name type="scientific">Mycobacterium innocens</name>
    <dbReference type="NCBI Taxonomy" id="2341083"/>
    <lineage>
        <taxon>Bacteria</taxon>
        <taxon>Bacillati</taxon>
        <taxon>Actinomycetota</taxon>
        <taxon>Actinomycetes</taxon>
        <taxon>Mycobacteriales</taxon>
        <taxon>Mycobacteriaceae</taxon>
        <taxon>Mycobacterium</taxon>
    </lineage>
</organism>
<proteinExistence type="predicted"/>
<dbReference type="SUPFAM" id="SSF53098">
    <property type="entry name" value="Ribonuclease H-like"/>
    <property type="match status" value="1"/>
</dbReference>
<dbReference type="NCBIfam" id="NF033592">
    <property type="entry name" value="transpos_IS4_1"/>
    <property type="match status" value="1"/>
</dbReference>
<feature type="domain" description="Transposase IS4 N-terminal" evidence="4">
    <location>
        <begin position="22"/>
        <end position="112"/>
    </location>
</feature>
<dbReference type="Pfam" id="PF01609">
    <property type="entry name" value="DDE_Tnp_1"/>
    <property type="match status" value="1"/>
</dbReference>
<evidence type="ECO:0000259" key="3">
    <source>
        <dbReference type="Pfam" id="PF01609"/>
    </source>
</evidence>
<gene>
    <name evidence="5" type="ORF">LAUMK13_05788</name>
</gene>
<evidence type="ECO:0000256" key="1">
    <source>
        <dbReference type="SAM" id="MobiDB-lite"/>
    </source>
</evidence>
<reference evidence="5 6" key="1">
    <citation type="submission" date="2018-09" db="EMBL/GenBank/DDBJ databases">
        <authorList>
            <person name="Tagini F."/>
        </authorList>
    </citation>
    <scope>NUCLEOTIDE SEQUENCE [LARGE SCALE GENOMIC DNA]</scope>
    <source>
        <strain evidence="5 6">MK13</strain>
    </source>
</reference>
<evidence type="ECO:0000256" key="2">
    <source>
        <dbReference type="SAM" id="Phobius"/>
    </source>
</evidence>
<protein>
    <recommendedName>
        <fullName evidence="7">Transposase IS4-like domain-containing protein</fullName>
    </recommendedName>
</protein>
<dbReference type="InterPro" id="IPR047952">
    <property type="entry name" value="Transpos_IS4"/>
</dbReference>
<sequence length="469" mass="51296">MSDSATPATPTLPRRAAVFAAGHLGELTWQIPLELVDAVLADTRTTQRRLRELPSRVGVYFVLALCLFPGLGYRRVWAKLTATMGGRKMPSQKAFRDLRRRLGAAPVKALFEVLAGPVAAPHTPGVRFGRYRTVAFDGCVSFKVPDTDRNRSWLGKLKASLGVTGYPVVRLMTVVETGTRALLGAVFGPPSTGEIDYARALLPLLGTEMLVLADRGFDAEAFLVELAGTGAQFLVRLRVTRQLPVLARLDDGSYLSRIGDLKVRIITAEITVSCPDGTSYTAAYRLATTLTDSRRHPARRLLALYHERWEHEIAYLALRHTLADGRVLRSADPAGLEQEIWALLTVYQALRRAMVTAVESRPGTDPDRASFTTALQTAKDLLVGATNPADDPTDLVGRIGRAVLADLLPPRRPRTSVRKVKSPLSRYNKKDPYRPERSTPITSITATITGPDTEHATHQPKSLTTALGP</sequence>
<dbReference type="PANTHER" id="PTHR37529:SF1">
    <property type="entry name" value="TRANSPOSASE INSG FOR INSERTION SEQUENCE ELEMENT IS4-RELATED"/>
    <property type="match status" value="1"/>
</dbReference>
<evidence type="ECO:0008006" key="7">
    <source>
        <dbReference type="Google" id="ProtNLM"/>
    </source>
</evidence>
<keyword evidence="2" id="KW-0812">Transmembrane</keyword>
<feature type="region of interest" description="Disordered" evidence="1">
    <location>
        <begin position="414"/>
        <end position="469"/>
    </location>
</feature>
<dbReference type="GO" id="GO:0004803">
    <property type="term" value="F:transposase activity"/>
    <property type="evidence" value="ECO:0007669"/>
    <property type="project" value="InterPro"/>
</dbReference>
<evidence type="ECO:0000313" key="5">
    <source>
        <dbReference type="EMBL" id="VBA47302.1"/>
    </source>
</evidence>
<dbReference type="Pfam" id="PF13006">
    <property type="entry name" value="Nterm_IS4"/>
    <property type="match status" value="1"/>
</dbReference>
<feature type="compositionally biased region" description="Polar residues" evidence="1">
    <location>
        <begin position="459"/>
        <end position="469"/>
    </location>
</feature>
<keyword evidence="2" id="KW-1133">Transmembrane helix</keyword>
<evidence type="ECO:0000259" key="4">
    <source>
        <dbReference type="Pfam" id="PF13006"/>
    </source>
</evidence>
<dbReference type="RefSeq" id="WP_075542930.1">
    <property type="nucleotide sequence ID" value="NZ_UPHQ01000346.1"/>
</dbReference>
<feature type="domain" description="Transposase IS4-like" evidence="3">
    <location>
        <begin position="141"/>
        <end position="347"/>
    </location>
</feature>
<dbReference type="InterPro" id="IPR002559">
    <property type="entry name" value="Transposase_11"/>
</dbReference>
<dbReference type="AlphaFoldDB" id="A0A498QI67"/>
<name>A0A498QI67_9MYCO</name>
<dbReference type="GO" id="GO:0006313">
    <property type="term" value="P:DNA transposition"/>
    <property type="evidence" value="ECO:0007669"/>
    <property type="project" value="InterPro"/>
</dbReference>
<dbReference type="Proteomes" id="UP000267289">
    <property type="component" value="Unassembled WGS sequence"/>
</dbReference>